<evidence type="ECO:0000313" key="4">
    <source>
        <dbReference type="EMBL" id="GAL95360.1"/>
    </source>
</evidence>
<evidence type="ECO:0000256" key="3">
    <source>
        <dbReference type="PROSITE-ProRule" id="PRU00221"/>
    </source>
</evidence>
<feature type="repeat" description="WD" evidence="3">
    <location>
        <begin position="152"/>
        <end position="193"/>
    </location>
</feature>
<dbReference type="InterPro" id="IPR036322">
    <property type="entry name" value="WD40_repeat_dom_sf"/>
</dbReference>
<dbReference type="SUPFAM" id="SSF50978">
    <property type="entry name" value="WD40 repeat-like"/>
    <property type="match status" value="1"/>
</dbReference>
<feature type="repeat" description="WD" evidence="3">
    <location>
        <begin position="282"/>
        <end position="323"/>
    </location>
</feature>
<proteinExistence type="predicted"/>
<evidence type="ECO:0000256" key="1">
    <source>
        <dbReference type="ARBA" id="ARBA00022574"/>
    </source>
</evidence>
<dbReference type="PROSITE" id="PS50082">
    <property type="entry name" value="WD_REPEATS_2"/>
    <property type="match status" value="7"/>
</dbReference>
<keyword evidence="2" id="KW-0677">Repeat</keyword>
<dbReference type="PROSITE" id="PS00678">
    <property type="entry name" value="WD_REPEATS_1"/>
    <property type="match status" value="2"/>
</dbReference>
<dbReference type="AlphaFoldDB" id="A0A0A1W055"/>
<dbReference type="InterPro" id="IPR001680">
    <property type="entry name" value="WD40_rpt"/>
</dbReference>
<name>A0A0A1W055_MICAE</name>
<dbReference type="EMBL" id="BBPA01000070">
    <property type="protein sequence ID" value="GAL95360.1"/>
    <property type="molecule type" value="Genomic_DNA"/>
</dbReference>
<feature type="repeat" description="WD" evidence="3">
    <location>
        <begin position="247"/>
        <end position="281"/>
    </location>
</feature>
<dbReference type="Pfam" id="PF00400">
    <property type="entry name" value="WD40"/>
    <property type="match status" value="2"/>
</dbReference>
<feature type="repeat" description="WD" evidence="3">
    <location>
        <begin position="117"/>
        <end position="151"/>
    </location>
</feature>
<dbReference type="InterPro" id="IPR020472">
    <property type="entry name" value="WD40_PAC1"/>
</dbReference>
<feature type="repeat" description="WD" evidence="3">
    <location>
        <begin position="11"/>
        <end position="52"/>
    </location>
</feature>
<dbReference type="SMART" id="SM00320">
    <property type="entry name" value="WD40"/>
    <property type="match status" value="7"/>
</dbReference>
<dbReference type="InterPro" id="IPR019775">
    <property type="entry name" value="WD40_repeat_CS"/>
</dbReference>
<dbReference type="Pfam" id="PF25173">
    <property type="entry name" value="Beta-prop_WDR3_1st"/>
    <property type="match status" value="1"/>
</dbReference>
<accession>A0A0A1W055</accession>
<keyword evidence="1 3" id="KW-0853">WD repeat</keyword>
<evidence type="ECO:0000256" key="2">
    <source>
        <dbReference type="ARBA" id="ARBA00022737"/>
    </source>
</evidence>
<dbReference type="Gene3D" id="2.130.10.10">
    <property type="entry name" value="YVTN repeat-like/Quinoprotein amine dehydrogenase"/>
    <property type="match status" value="3"/>
</dbReference>
<dbReference type="RefSeq" id="WP_045361790.1">
    <property type="nucleotide sequence ID" value="NZ_BBPA01000070.1"/>
</dbReference>
<dbReference type="PRINTS" id="PR00320">
    <property type="entry name" value="GPROTEINBRPT"/>
</dbReference>
<reference evidence="5" key="1">
    <citation type="journal article" date="2015" name="Genome">
        <title>Whole Genome Sequence of the Non-Microcystin-Producing Microcystis aeruginosa Strain NIES-44.</title>
        <authorList>
            <person name="Okano K."/>
            <person name="Miyata N."/>
            <person name="Ozaki Y."/>
        </authorList>
    </citation>
    <scope>NUCLEOTIDE SEQUENCE [LARGE SCALE GENOMIC DNA]</scope>
    <source>
        <strain evidence="5">NIES-44</strain>
    </source>
</reference>
<evidence type="ECO:0000313" key="5">
    <source>
        <dbReference type="Proteomes" id="UP000030321"/>
    </source>
</evidence>
<dbReference type="InterPro" id="IPR015943">
    <property type="entry name" value="WD40/YVTN_repeat-like_dom_sf"/>
</dbReference>
<feature type="repeat" description="WD" evidence="3">
    <location>
        <begin position="194"/>
        <end position="220"/>
    </location>
</feature>
<sequence>MFNRLVSFKSLEGHEGEVKCLTFSQDGKLLASAGDDGNILIWEWRKNQKFSLTKKIDEVFEDDINKIFGDLEEGISNIFGNKGGIAIPKINDMFSKPPQVKVLEIDDIFPRHRHKRINSVAFSPCQGFLVSGGDDQTLRIWSLETKKLISTLTGHQDKVTAVAVHPDGEIIASGSEDKTVKIWSVKTGEILSTLQGHSDKVLTVKFSQNGQLLASGGGENDKTVIIWNLGERSSITLKGHSDWFGGILSVDFGSNNKFLASGSKDQTIKIWDIKRGTEVKTLSEHSDHINSVSVSPNNQLLASGSDDKRLKLWDLKAGKAIISIPHPQKIYSVCFSPDGHYIATACQDKIVRVYGTSELQSLAS</sequence>
<dbReference type="PANTHER" id="PTHR22847">
    <property type="entry name" value="WD40 REPEAT PROTEIN"/>
    <property type="match status" value="1"/>
</dbReference>
<dbReference type="Proteomes" id="UP000030321">
    <property type="component" value="Unassembled WGS sequence"/>
</dbReference>
<feature type="repeat" description="WD" evidence="3">
    <location>
        <begin position="323"/>
        <end position="364"/>
    </location>
</feature>
<protein>
    <submittedName>
        <fullName evidence="4">High-affnity carbon uptake protein Hat/HatR</fullName>
    </submittedName>
</protein>
<organism evidence="4 5">
    <name type="scientific">Microcystis aeruginosa NIES-44</name>
    <dbReference type="NCBI Taxonomy" id="449439"/>
    <lineage>
        <taxon>Bacteria</taxon>
        <taxon>Bacillati</taxon>
        <taxon>Cyanobacteriota</taxon>
        <taxon>Cyanophyceae</taxon>
        <taxon>Oscillatoriophycideae</taxon>
        <taxon>Chroococcales</taxon>
        <taxon>Microcystaceae</taxon>
        <taxon>Microcystis</taxon>
    </lineage>
</organism>
<gene>
    <name evidence="4" type="ORF">N44_04215</name>
</gene>
<dbReference type="PROSITE" id="PS50294">
    <property type="entry name" value="WD_REPEATS_REGION"/>
    <property type="match status" value="6"/>
</dbReference>
<comment type="caution">
    <text evidence="4">The sequence shown here is derived from an EMBL/GenBank/DDBJ whole genome shotgun (WGS) entry which is preliminary data.</text>
</comment>
<dbReference type="PANTHER" id="PTHR22847:SF637">
    <property type="entry name" value="WD REPEAT DOMAIN 5B"/>
    <property type="match status" value="1"/>
</dbReference>
<dbReference type="CDD" id="cd00200">
    <property type="entry name" value="WD40"/>
    <property type="match status" value="1"/>
</dbReference>